<evidence type="ECO:0000259" key="2">
    <source>
        <dbReference type="SMART" id="SM00332"/>
    </source>
</evidence>
<reference key="1">
    <citation type="submission" date="2010-09" db="EMBL/GenBank/DDBJ databases">
        <title>Complete sequence of Caldicellulosiruptor owensensis OL.</title>
        <authorList>
            <consortium name="US DOE Joint Genome Institute"/>
            <person name="Lucas S."/>
            <person name="Copeland A."/>
            <person name="Lapidus A."/>
            <person name="Cheng J.-F."/>
            <person name="Bruce D."/>
            <person name="Goodwin L."/>
            <person name="Pitluck S."/>
            <person name="Davenport K."/>
            <person name="Detter J.C."/>
            <person name="Han C."/>
            <person name="Tapia R."/>
            <person name="Land M."/>
            <person name="Hauser L."/>
            <person name="Chang Y.-J."/>
            <person name="Jeffries C."/>
            <person name="Kyrpides N."/>
            <person name="Ivanova N."/>
            <person name="Mikhailova N."/>
            <person name="Blumer-Schuette S.E."/>
            <person name="Kelly R.M."/>
            <person name="Woyke T."/>
        </authorList>
    </citation>
    <scope>NUCLEOTIDE SEQUENCE</scope>
    <source>
        <strain>OL</strain>
    </source>
</reference>
<dbReference type="InterPro" id="IPR001932">
    <property type="entry name" value="PPM-type_phosphatase-like_dom"/>
</dbReference>
<dbReference type="HOGENOM" id="CLU_865170_0_0_9"/>
<organism evidence="3 4">
    <name type="scientific">Caldicellulosiruptor owensensis (strain ATCC 700167 / DSM 13100 / OL)</name>
    <dbReference type="NCBI Taxonomy" id="632518"/>
    <lineage>
        <taxon>Bacteria</taxon>
        <taxon>Bacillati</taxon>
        <taxon>Bacillota</taxon>
        <taxon>Bacillota incertae sedis</taxon>
        <taxon>Caldicellulosiruptorales</taxon>
        <taxon>Caldicellulosiruptoraceae</taxon>
        <taxon>Caldicellulosiruptor</taxon>
    </lineage>
</organism>
<keyword evidence="3" id="KW-0547">Nucleotide-binding</keyword>
<feature type="domain" description="PPM-type phosphatase" evidence="1">
    <location>
        <begin position="129"/>
        <end position="321"/>
    </location>
</feature>
<accession>E4Q3X2</accession>
<dbReference type="OrthoDB" id="1805512at2"/>
<name>E4Q3X2_CALOW</name>
<dbReference type="SMART" id="SM00332">
    <property type="entry name" value="PP2Cc"/>
    <property type="match status" value="1"/>
</dbReference>
<dbReference type="Gene3D" id="3.60.40.10">
    <property type="entry name" value="PPM-type phosphatase domain"/>
    <property type="match status" value="1"/>
</dbReference>
<gene>
    <name evidence="3" type="ordered locus">Calow_0422</name>
</gene>
<proteinExistence type="predicted"/>
<dbReference type="RefSeq" id="WP_013411418.1">
    <property type="nucleotide sequence ID" value="NC_014657.1"/>
</dbReference>
<dbReference type="Gene3D" id="3.30.565.10">
    <property type="entry name" value="Histidine kinase-like ATPase, C-terminal domain"/>
    <property type="match status" value="1"/>
</dbReference>
<dbReference type="Proteomes" id="UP000006889">
    <property type="component" value="Chromosome"/>
</dbReference>
<keyword evidence="3" id="KW-0067">ATP-binding</keyword>
<sequence length="321" mass="35860">MIESLEVKIKDEVDLFILEHRVNKFIEKNFLNNPSLIIIARELATNILKYGGEGHIRIDLTPEKIIILAEDEGRKQENVSKLNISSGLGLGLKIIENNTDEMEIKKNARGGTTVKAVINLIRKSEKDLRISVGIATRPKHLEDKNGDVVVFKRINGKYLLVVADVLGHGDKAYEVAERIKEYTMKVNNITTLYNFFIRLEMEIAGTRGSAVFSAVISSQKIEYFNIGNIRAWLASYKNVKYLSQVPGIVGRLPVNFKSFIESGGLYNSALVVCTDGITRRFTPESYSSLINECENVQQLAEKILAECGLPEDDATVVILKG</sequence>
<dbReference type="InterPro" id="IPR039248">
    <property type="entry name" value="Ptase_RsbX"/>
</dbReference>
<feature type="domain" description="PPM-type phosphatase" evidence="2">
    <location>
        <begin position="121"/>
        <end position="319"/>
    </location>
</feature>
<evidence type="ECO:0000313" key="4">
    <source>
        <dbReference type="Proteomes" id="UP000006889"/>
    </source>
</evidence>
<dbReference type="InterPro" id="IPR036457">
    <property type="entry name" value="PPM-type-like_dom_sf"/>
</dbReference>
<protein>
    <submittedName>
        <fullName evidence="3">ATP-binding region ATPase domain protein</fullName>
    </submittedName>
</protein>
<dbReference type="SMART" id="SM00331">
    <property type="entry name" value="PP2C_SIG"/>
    <property type="match status" value="1"/>
</dbReference>
<evidence type="ECO:0000259" key="1">
    <source>
        <dbReference type="SMART" id="SM00331"/>
    </source>
</evidence>
<dbReference type="KEGG" id="cow:Calow_0422"/>
<dbReference type="PANTHER" id="PTHR35801">
    <property type="entry name" value="PHOSPHOSERINE PHOSPHATASE RSBX"/>
    <property type="match status" value="1"/>
</dbReference>
<dbReference type="EMBL" id="CP002216">
    <property type="protein sequence ID" value="ADQ04007.1"/>
    <property type="molecule type" value="Genomic_DNA"/>
</dbReference>
<dbReference type="PANTHER" id="PTHR35801:SF1">
    <property type="entry name" value="PHOSPHOSERINE PHOSPHATASE RSBX"/>
    <property type="match status" value="1"/>
</dbReference>
<dbReference type="eggNOG" id="COG2172">
    <property type="taxonomic scope" value="Bacteria"/>
</dbReference>
<dbReference type="AlphaFoldDB" id="E4Q3X2"/>
<keyword evidence="4" id="KW-1185">Reference proteome</keyword>
<dbReference type="InterPro" id="IPR036890">
    <property type="entry name" value="HATPase_C_sf"/>
</dbReference>
<reference evidence="3 4" key="2">
    <citation type="journal article" date="2011" name="J. Bacteriol.">
        <title>Complete genome sequences for the anaerobic, extremely thermophilic plant biomass-degrading bacteria Caldicellulosiruptor hydrothermalis, Caldicellulosiruptor kristjanssonii, Caldicellulosiruptor kronotskyensis, Caldicellulosiruptor owensenis, and Caldicellulosiruptor lactoaceticus.</title>
        <authorList>
            <person name="Blumer-Schuette S.E."/>
            <person name="Ozdemir I."/>
            <person name="Mistry D."/>
            <person name="Lucas S."/>
            <person name="Lapidus A."/>
            <person name="Cheng J.F."/>
            <person name="Goodwin L.A."/>
            <person name="Pitluck S."/>
            <person name="Land M.L."/>
            <person name="Hauser L.J."/>
            <person name="Woyke T."/>
            <person name="Mikhailova N."/>
            <person name="Pati A."/>
            <person name="Kyrpides N.C."/>
            <person name="Ivanova N."/>
            <person name="Detter J.C."/>
            <person name="Walston-Davenport K."/>
            <person name="Han S."/>
            <person name="Adams M.W."/>
            <person name="Kelly R.M."/>
        </authorList>
    </citation>
    <scope>NUCLEOTIDE SEQUENCE [LARGE SCALE GENOMIC DNA]</scope>
    <source>
        <strain evidence="4">ATCC 700167 / DSM 13100 / OL</strain>
    </source>
</reference>
<dbReference type="eggNOG" id="COG2208">
    <property type="taxonomic scope" value="Bacteria"/>
</dbReference>
<dbReference type="SUPFAM" id="SSF55874">
    <property type="entry name" value="ATPase domain of HSP90 chaperone/DNA topoisomerase II/histidine kinase"/>
    <property type="match status" value="1"/>
</dbReference>
<dbReference type="STRING" id="632518.Calow_0422"/>
<dbReference type="GO" id="GO:0005524">
    <property type="term" value="F:ATP binding"/>
    <property type="evidence" value="ECO:0007669"/>
    <property type="project" value="UniProtKB-KW"/>
</dbReference>
<evidence type="ECO:0000313" key="3">
    <source>
        <dbReference type="EMBL" id="ADQ04007.1"/>
    </source>
</evidence>
<dbReference type="SUPFAM" id="SSF81606">
    <property type="entry name" value="PP2C-like"/>
    <property type="match status" value="1"/>
</dbReference>